<dbReference type="Pfam" id="PF13516">
    <property type="entry name" value="LRR_6"/>
    <property type="match status" value="1"/>
</dbReference>
<dbReference type="InterPro" id="IPR001611">
    <property type="entry name" value="Leu-rich_rpt"/>
</dbReference>
<dbReference type="OrthoDB" id="1687175at2759"/>
<feature type="region of interest" description="Disordered" evidence="5">
    <location>
        <begin position="78"/>
        <end position="98"/>
    </location>
</feature>
<dbReference type="SMART" id="SM00369">
    <property type="entry name" value="LRR_TYP"/>
    <property type="match status" value="5"/>
</dbReference>
<evidence type="ECO:0008006" key="8">
    <source>
        <dbReference type="Google" id="ProtNLM"/>
    </source>
</evidence>
<dbReference type="GO" id="GO:0005737">
    <property type="term" value="C:cytoplasm"/>
    <property type="evidence" value="ECO:0007669"/>
    <property type="project" value="UniProtKB-SubCell"/>
</dbReference>
<sequence length="681" mass="77283">MYANVRISSLAQAGWRVTAVIMLQNQYKLDDDKSVSMDCFPIRKIFKGGYQSAGHWVKAQKSTKEKVFHVVIGPKPVQSLDPQPAPVNAAQQTDKPPKPIKENVLNGDFLKWLHCVDNYSDLCTVNISDQNLHSVKEDDLKLFDSVVYVNAAENHLPLVFRLFPAIRELDLTMNGLQTVQLISKDFPHLEVLNLSYNKLSNTDILTLGIIPHLKVLHLTGNNLDSLPPDLTISYDVLDRFEDPLLRFSALEVLMLDDNRLSDPCVFSSLANLHSLKYLNLDKNNFTGVPYLQQMAFSLLERTEDDPLCRSIINQFKQPIQCPKGEKMEAIEFESDVETSREKLKVTETEEETMEEIGEKIKVWQNDFTDVTSTNHGLESNIPFPTMQGQASLEELLEPRKIKPMCFLKQKNEFLPPFSELRHLSLARNKITDDEELLAVCLFPALNKLTIYKNPVASYSVKHLLVLSMFQDRLGIEVIRGKPQPPGKPPVCNVFNQKRKVNSHIPRIPKQDLVLEAAEQLLELDQDGEGGSQSDDEEMEIPTPPLAICTDLLSSVSHRICPLESKSSEGSSWTSDQTINEKEIEGFFMTQVDSVTLKSEGLESMKETFTEASSFTSNLPEKYRGYEELLDANPDPDFVEPLGIQQNVQQLERSLRKLQLYPDPFARVNLQREPYVPRARMV</sequence>
<evidence type="ECO:0000313" key="7">
    <source>
        <dbReference type="Proteomes" id="UP000287033"/>
    </source>
</evidence>
<dbReference type="Gene3D" id="3.80.10.10">
    <property type="entry name" value="Ribonuclease Inhibitor"/>
    <property type="match status" value="1"/>
</dbReference>
<dbReference type="InterPro" id="IPR032675">
    <property type="entry name" value="LRR_dom_sf"/>
</dbReference>
<dbReference type="EMBL" id="BEZZ01001245">
    <property type="protein sequence ID" value="GCC38737.1"/>
    <property type="molecule type" value="Genomic_DNA"/>
</dbReference>
<dbReference type="AlphaFoldDB" id="A0A401T813"/>
<evidence type="ECO:0000256" key="1">
    <source>
        <dbReference type="ARBA" id="ARBA00004496"/>
    </source>
</evidence>
<dbReference type="Pfam" id="PF00560">
    <property type="entry name" value="LRR_1"/>
    <property type="match status" value="1"/>
</dbReference>
<dbReference type="PROSITE" id="PS51450">
    <property type="entry name" value="LRR"/>
    <property type="match status" value="2"/>
</dbReference>
<dbReference type="GO" id="GO:0005634">
    <property type="term" value="C:nucleus"/>
    <property type="evidence" value="ECO:0007669"/>
    <property type="project" value="TreeGrafter"/>
</dbReference>
<dbReference type="OMA" id="FCQEPTS"/>
<proteinExistence type="predicted"/>
<evidence type="ECO:0000256" key="2">
    <source>
        <dbReference type="ARBA" id="ARBA00022490"/>
    </source>
</evidence>
<dbReference type="InterPro" id="IPR003591">
    <property type="entry name" value="Leu-rich_rpt_typical-subtyp"/>
</dbReference>
<protein>
    <recommendedName>
        <fullName evidence="8">X-ray radiation resistance-associated protein 1</fullName>
    </recommendedName>
</protein>
<evidence type="ECO:0000256" key="5">
    <source>
        <dbReference type="SAM" id="MobiDB-lite"/>
    </source>
</evidence>
<reference evidence="6 7" key="1">
    <citation type="journal article" date="2018" name="Nat. Ecol. Evol.">
        <title>Shark genomes provide insights into elasmobranch evolution and the origin of vertebrates.</title>
        <authorList>
            <person name="Hara Y"/>
            <person name="Yamaguchi K"/>
            <person name="Onimaru K"/>
            <person name="Kadota M"/>
            <person name="Koyanagi M"/>
            <person name="Keeley SD"/>
            <person name="Tatsumi K"/>
            <person name="Tanaka K"/>
            <person name="Motone F"/>
            <person name="Kageyama Y"/>
            <person name="Nozu R"/>
            <person name="Adachi N"/>
            <person name="Nishimura O"/>
            <person name="Nakagawa R"/>
            <person name="Tanegashima C"/>
            <person name="Kiyatake I"/>
            <person name="Matsumoto R"/>
            <person name="Murakumo K"/>
            <person name="Nishida K"/>
            <person name="Terakita A"/>
            <person name="Kuratani S"/>
            <person name="Sato K"/>
            <person name="Hyodo S Kuraku.S."/>
        </authorList>
    </citation>
    <scope>NUCLEOTIDE SEQUENCE [LARGE SCALE GENOMIC DNA]</scope>
</reference>
<dbReference type="PANTHER" id="PTHR22710:SF2">
    <property type="entry name" value="X-RAY RADIATION RESISTANCE-ASSOCIATED PROTEIN 1"/>
    <property type="match status" value="1"/>
</dbReference>
<dbReference type="SUPFAM" id="SSF52058">
    <property type="entry name" value="L domain-like"/>
    <property type="match status" value="1"/>
</dbReference>
<comment type="subcellular location">
    <subcellularLocation>
        <location evidence="1">Cytoplasm</location>
    </subcellularLocation>
</comment>
<keyword evidence="2" id="KW-0963">Cytoplasm</keyword>
<evidence type="ECO:0000256" key="3">
    <source>
        <dbReference type="ARBA" id="ARBA00022614"/>
    </source>
</evidence>
<comment type="caution">
    <text evidence="6">The sequence shown here is derived from an EMBL/GenBank/DDBJ whole genome shotgun (WGS) entry which is preliminary data.</text>
</comment>
<name>A0A401T813_CHIPU</name>
<keyword evidence="7" id="KW-1185">Reference proteome</keyword>
<gene>
    <name evidence="6" type="ORF">chiPu_0017253</name>
</gene>
<evidence type="ECO:0000313" key="6">
    <source>
        <dbReference type="EMBL" id="GCC38737.1"/>
    </source>
</evidence>
<dbReference type="PANTHER" id="PTHR22710">
    <property type="entry name" value="X-RAY RADIATION RESISTANCE ASSOCIATED PROTEIN 1 XRRA1"/>
    <property type="match status" value="1"/>
</dbReference>
<organism evidence="6 7">
    <name type="scientific">Chiloscyllium punctatum</name>
    <name type="common">Brownbanded bambooshark</name>
    <name type="synonym">Hemiscyllium punctatum</name>
    <dbReference type="NCBI Taxonomy" id="137246"/>
    <lineage>
        <taxon>Eukaryota</taxon>
        <taxon>Metazoa</taxon>
        <taxon>Chordata</taxon>
        <taxon>Craniata</taxon>
        <taxon>Vertebrata</taxon>
        <taxon>Chondrichthyes</taxon>
        <taxon>Elasmobranchii</taxon>
        <taxon>Galeomorphii</taxon>
        <taxon>Galeoidea</taxon>
        <taxon>Orectolobiformes</taxon>
        <taxon>Hemiscylliidae</taxon>
        <taxon>Chiloscyllium</taxon>
    </lineage>
</organism>
<accession>A0A401T813</accession>
<evidence type="ECO:0000256" key="4">
    <source>
        <dbReference type="ARBA" id="ARBA00022737"/>
    </source>
</evidence>
<dbReference type="Proteomes" id="UP000287033">
    <property type="component" value="Unassembled WGS sequence"/>
</dbReference>
<keyword evidence="4" id="KW-0677">Repeat</keyword>
<keyword evidence="3" id="KW-0433">Leucine-rich repeat</keyword>
<dbReference type="STRING" id="137246.A0A401T813"/>